<reference evidence="3" key="1">
    <citation type="submission" date="2022-10" db="EMBL/GenBank/DDBJ databases">
        <title>Chitinophaga sp. nov., isolated from soil.</title>
        <authorList>
            <person name="Jeon C.O."/>
        </authorList>
    </citation>
    <scope>NUCLEOTIDE SEQUENCE</scope>
    <source>
        <strain evidence="3">R8</strain>
    </source>
</reference>
<feature type="signal peptide" evidence="1">
    <location>
        <begin position="1"/>
        <end position="22"/>
    </location>
</feature>
<dbReference type="Gene3D" id="2.60.120.1130">
    <property type="match status" value="1"/>
</dbReference>
<keyword evidence="4" id="KW-1185">Reference proteome</keyword>
<dbReference type="EMBL" id="CP107006">
    <property type="protein sequence ID" value="UYQ92444.1"/>
    <property type="molecule type" value="Genomic_DNA"/>
</dbReference>
<organism evidence="3 4">
    <name type="scientific">Chitinophaga horti</name>
    <dbReference type="NCBI Taxonomy" id="2920382"/>
    <lineage>
        <taxon>Bacteria</taxon>
        <taxon>Pseudomonadati</taxon>
        <taxon>Bacteroidota</taxon>
        <taxon>Chitinophagia</taxon>
        <taxon>Chitinophagales</taxon>
        <taxon>Chitinophagaceae</taxon>
        <taxon>Chitinophaga</taxon>
    </lineage>
</organism>
<evidence type="ECO:0000313" key="3">
    <source>
        <dbReference type="EMBL" id="UYQ92444.1"/>
    </source>
</evidence>
<evidence type="ECO:0000256" key="1">
    <source>
        <dbReference type="SAM" id="SignalP"/>
    </source>
</evidence>
<gene>
    <name evidence="3" type="ORF">MKQ68_20380</name>
</gene>
<protein>
    <submittedName>
        <fullName evidence="3">DUF3857 domain-containing protein</fullName>
    </submittedName>
</protein>
<dbReference type="Pfam" id="PF12969">
    <property type="entry name" value="DUF3857"/>
    <property type="match status" value="1"/>
</dbReference>
<proteinExistence type="predicted"/>
<keyword evidence="1" id="KW-0732">Signal</keyword>
<evidence type="ECO:0000313" key="4">
    <source>
        <dbReference type="Proteomes" id="UP001162741"/>
    </source>
</evidence>
<sequence>MKIRYSLLAAMLVVFCAAAVHAQSRQDAKYKERAEEIRAEVWGWSLPAFKNRTVPDSMNKESGVVMARHIDISASGRKRKREYTRIVREMVKINDKAALEEYSEFNYQQFSRSLMSYPVTETRVLGVRIIKPDGAVKYVNADDAVATTDDKTDKQRKLAISDLQVGDIIDYFVCMEQVLEGYQTFLPETFVLGDDKPILSYSIHTEVADRFVTQYRSSNGAPEFKRKYADGTVELDMLVRNIPALPMSLWMSPIRQVPLIRMNLVEINDPSLGGPTKGTVMKNPATFRTREAATKHVLGSRSGTSYATVPFLGDTKELIANYKKANRDATDRDIVTFAYYAIRYLALYRVNAGDKILVGQGRNYSTLNQRRFLLYLNYILVKNDIPTDFVLVTSKYGPDQDEVMLPGDYEWMLKTREKDPLFISVEGMFTNASYIASEFEGQHAYVVEGAKVRREDGFADQVDLPQTTPAENAKLEKMSISLDDNMQLLNIDRTTTVKGHLKHDDQQSLLLFEEYYEEERKNMGVKTSFMEEFADSRRNKSLAEEYANAFAKARKDWKDIFKGEIKGTFDVEPKEVSKFGITKMGLQHAKPDFVYTTRFSLEGLVKRAGNNYILDAGKLIGGQLTLKPSQRDRKVDVYMPFARSFEYSIDIQIPAGYTVEGLDKLQQNVDTDAASFVVNGAVNGGKLTLNIKKTYKHAFEKAAQWGDLVKVIDAALAFQDAKLLLKKA</sequence>
<evidence type="ECO:0000259" key="2">
    <source>
        <dbReference type="Pfam" id="PF12969"/>
    </source>
</evidence>
<name>A0ABY6J2A7_9BACT</name>
<dbReference type="Gene3D" id="2.60.40.3140">
    <property type="match status" value="1"/>
</dbReference>
<feature type="chain" id="PRO_5047155052" evidence="1">
    <location>
        <begin position="23"/>
        <end position="728"/>
    </location>
</feature>
<dbReference type="InterPro" id="IPR024618">
    <property type="entry name" value="DUF3857"/>
</dbReference>
<dbReference type="RefSeq" id="WP_264280705.1">
    <property type="nucleotide sequence ID" value="NZ_CP107006.1"/>
</dbReference>
<feature type="domain" description="DUF3857" evidence="2">
    <location>
        <begin position="83"/>
        <end position="245"/>
    </location>
</feature>
<dbReference type="Proteomes" id="UP001162741">
    <property type="component" value="Chromosome"/>
</dbReference>
<accession>A0ABY6J2A7</accession>